<reference evidence="4" key="1">
    <citation type="submission" date="2022-10" db="EMBL/GenBank/DDBJ databases">
        <authorList>
            <person name="Kim H.S."/>
            <person name="Kim J.-S."/>
            <person name="Suh M.K."/>
            <person name="Eom M.K."/>
            <person name="Lee J.-S."/>
        </authorList>
    </citation>
    <scope>NUCLEOTIDE SEQUENCE</scope>
    <source>
        <strain evidence="4">LIP-5</strain>
    </source>
</reference>
<dbReference type="SUPFAM" id="SSF46689">
    <property type="entry name" value="Homeodomain-like"/>
    <property type="match status" value="1"/>
</dbReference>
<dbReference type="PRINTS" id="PR00455">
    <property type="entry name" value="HTHTETR"/>
</dbReference>
<dbReference type="PANTHER" id="PTHR43479:SF11">
    <property type="entry name" value="ACREF_ENVCD OPERON REPRESSOR-RELATED"/>
    <property type="match status" value="1"/>
</dbReference>
<dbReference type="InterPro" id="IPR009057">
    <property type="entry name" value="Homeodomain-like_sf"/>
</dbReference>
<sequence length="195" mass="22423">MRQRDESKAELIKKKAVEMIVKHGLEGFGINKLAKEANLSVGTIYVYFKNKEAILTTLCNDIGSNILSSSLKGLMPDMEFSEGIRLQWQNRYHFYKLYPEQVAFVEKVRYTEIYNFVTEKLNKKYGKLLGAFIAKAVKDGQLAKMPFEVYWALAFAPLYQLINFGMTNTTKARRFQLTEATLEFALKQVLQGLKP</sequence>
<dbReference type="RefSeq" id="WP_263037693.1">
    <property type="nucleotide sequence ID" value="NZ_JAOTPL010000007.1"/>
</dbReference>
<dbReference type="PROSITE" id="PS50977">
    <property type="entry name" value="HTH_TETR_2"/>
    <property type="match status" value="1"/>
</dbReference>
<dbReference type="Pfam" id="PF00440">
    <property type="entry name" value="TetR_N"/>
    <property type="match status" value="1"/>
</dbReference>
<dbReference type="AlphaFoldDB" id="A0AAE3IL34"/>
<proteinExistence type="predicted"/>
<dbReference type="Proteomes" id="UP001209317">
    <property type="component" value="Unassembled WGS sequence"/>
</dbReference>
<dbReference type="Gene3D" id="1.10.357.10">
    <property type="entry name" value="Tetracycline Repressor, domain 2"/>
    <property type="match status" value="1"/>
</dbReference>
<evidence type="ECO:0000313" key="4">
    <source>
        <dbReference type="EMBL" id="MCU7694207.1"/>
    </source>
</evidence>
<evidence type="ECO:0000259" key="3">
    <source>
        <dbReference type="PROSITE" id="PS50977"/>
    </source>
</evidence>
<dbReference type="EMBL" id="JAOTPL010000007">
    <property type="protein sequence ID" value="MCU7694207.1"/>
    <property type="molecule type" value="Genomic_DNA"/>
</dbReference>
<keyword evidence="5" id="KW-1185">Reference proteome</keyword>
<evidence type="ECO:0000256" key="1">
    <source>
        <dbReference type="ARBA" id="ARBA00023125"/>
    </source>
</evidence>
<dbReference type="InterPro" id="IPR050624">
    <property type="entry name" value="HTH-type_Tx_Regulator"/>
</dbReference>
<dbReference type="PANTHER" id="PTHR43479">
    <property type="entry name" value="ACREF/ENVCD OPERON REPRESSOR-RELATED"/>
    <property type="match status" value="1"/>
</dbReference>
<evidence type="ECO:0000313" key="5">
    <source>
        <dbReference type="Proteomes" id="UP001209317"/>
    </source>
</evidence>
<organism evidence="4 5">
    <name type="scientific">Haoranjiania flava</name>
    <dbReference type="NCBI Taxonomy" id="1856322"/>
    <lineage>
        <taxon>Bacteria</taxon>
        <taxon>Pseudomonadati</taxon>
        <taxon>Bacteroidota</taxon>
        <taxon>Chitinophagia</taxon>
        <taxon>Chitinophagales</taxon>
        <taxon>Chitinophagaceae</taxon>
        <taxon>Haoranjiania</taxon>
    </lineage>
</organism>
<feature type="DNA-binding region" description="H-T-H motif" evidence="2">
    <location>
        <begin position="29"/>
        <end position="48"/>
    </location>
</feature>
<gene>
    <name evidence="4" type="ORF">OD355_06740</name>
</gene>
<dbReference type="GO" id="GO:0003677">
    <property type="term" value="F:DNA binding"/>
    <property type="evidence" value="ECO:0007669"/>
    <property type="project" value="UniProtKB-UniRule"/>
</dbReference>
<accession>A0AAE3IL34</accession>
<protein>
    <submittedName>
        <fullName evidence="4">TetR/AcrR family transcriptional regulator</fullName>
    </submittedName>
</protein>
<dbReference type="InterPro" id="IPR001647">
    <property type="entry name" value="HTH_TetR"/>
</dbReference>
<comment type="caution">
    <text evidence="4">The sequence shown here is derived from an EMBL/GenBank/DDBJ whole genome shotgun (WGS) entry which is preliminary data.</text>
</comment>
<keyword evidence="1 2" id="KW-0238">DNA-binding</keyword>
<name>A0AAE3IL34_9BACT</name>
<evidence type="ECO:0000256" key="2">
    <source>
        <dbReference type="PROSITE-ProRule" id="PRU00335"/>
    </source>
</evidence>
<feature type="domain" description="HTH tetR-type" evidence="3">
    <location>
        <begin position="6"/>
        <end position="66"/>
    </location>
</feature>